<reference evidence="2" key="2">
    <citation type="journal article" date="2015" name="Fish Shellfish Immunol.">
        <title>Early steps in the European eel (Anguilla anguilla)-Vibrio vulnificus interaction in the gills: Role of the RtxA13 toxin.</title>
        <authorList>
            <person name="Callol A."/>
            <person name="Pajuelo D."/>
            <person name="Ebbesson L."/>
            <person name="Teles M."/>
            <person name="MacKenzie S."/>
            <person name="Amaro C."/>
        </authorList>
    </citation>
    <scope>NUCLEOTIDE SEQUENCE</scope>
</reference>
<evidence type="ECO:0000313" key="2">
    <source>
        <dbReference type="EMBL" id="JAH70899.1"/>
    </source>
</evidence>
<dbReference type="EMBL" id="GBXM01037678">
    <property type="protein sequence ID" value="JAH70899.1"/>
    <property type="molecule type" value="Transcribed_RNA"/>
</dbReference>
<sequence>MGQYHCPETTQPTTSSCTNTRELQTTRPATSSGSNIRELQTTQPTTSSILRVSKELLKSTSVSSMHHQLRRGKADAWGSLSFSNTYITQV</sequence>
<reference evidence="2" key="1">
    <citation type="submission" date="2014-11" db="EMBL/GenBank/DDBJ databases">
        <authorList>
            <person name="Amaro Gonzalez C."/>
        </authorList>
    </citation>
    <scope>NUCLEOTIDE SEQUENCE</scope>
</reference>
<protein>
    <submittedName>
        <fullName evidence="2">Uncharacterized protein</fullName>
    </submittedName>
</protein>
<accession>A0A0E9UYF3</accession>
<organism evidence="2">
    <name type="scientific">Anguilla anguilla</name>
    <name type="common">European freshwater eel</name>
    <name type="synonym">Muraena anguilla</name>
    <dbReference type="NCBI Taxonomy" id="7936"/>
    <lineage>
        <taxon>Eukaryota</taxon>
        <taxon>Metazoa</taxon>
        <taxon>Chordata</taxon>
        <taxon>Craniata</taxon>
        <taxon>Vertebrata</taxon>
        <taxon>Euteleostomi</taxon>
        <taxon>Actinopterygii</taxon>
        <taxon>Neopterygii</taxon>
        <taxon>Teleostei</taxon>
        <taxon>Anguilliformes</taxon>
        <taxon>Anguillidae</taxon>
        <taxon>Anguilla</taxon>
    </lineage>
</organism>
<feature type="compositionally biased region" description="Low complexity" evidence="1">
    <location>
        <begin position="1"/>
        <end position="20"/>
    </location>
</feature>
<dbReference type="AlphaFoldDB" id="A0A0E9UYF3"/>
<feature type="compositionally biased region" description="Polar residues" evidence="1">
    <location>
        <begin position="21"/>
        <end position="47"/>
    </location>
</feature>
<feature type="region of interest" description="Disordered" evidence="1">
    <location>
        <begin position="1"/>
        <end position="47"/>
    </location>
</feature>
<evidence type="ECO:0000256" key="1">
    <source>
        <dbReference type="SAM" id="MobiDB-lite"/>
    </source>
</evidence>
<name>A0A0E9UYF3_ANGAN</name>
<proteinExistence type="predicted"/>